<feature type="transmembrane region" description="Helical" evidence="6">
    <location>
        <begin position="646"/>
        <end position="675"/>
    </location>
</feature>
<organism evidence="8 9">
    <name type="scientific">Peptoniphilus stercorisuis</name>
    <dbReference type="NCBI Taxonomy" id="1436965"/>
    <lineage>
        <taxon>Bacteria</taxon>
        <taxon>Bacillati</taxon>
        <taxon>Bacillota</taxon>
        <taxon>Tissierellia</taxon>
        <taxon>Tissierellales</taxon>
        <taxon>Peptoniphilaceae</taxon>
        <taxon>Peptoniphilus</taxon>
    </lineage>
</organism>
<sequence length="697" mass="76840">MKKLGYFIAKFRVLILLVSTGLLVPSVIAYFNTGINYDLLDYLPDDLDSTIGADILDKEFHNAATSMLAVEGLTEKEAVQMKEKIADVKGVNRVLWRDDIADITVPMSMLPDKLLDNFYDDDRSQFLMIVKFENSSSSSITMDAIDEIREISKGHGYLSGMSTIVKDTNAIIDKEMPFYILIAVSLMILVLSLTNTSTIVPFMFIGNIFYAIIYNMGSNIIMGQISYVTKALAAILQLAVSMDYSIFLYHRYEEERSMEEDHTIAMGNAIVKTASSIAGSSLTTIAGFLALIAMRIKLGSDVGIVMAKGVVFGLLTCVTILPALMLVFDGPIHKYSHKTLLPDFDKLSDFVVKHHKLLVVIFVIAYIPAIYGAKRTPLYYNMDRALPQDSDSVIALNKLKDDFDMQATNFAILRDDLPQWQYQKMSNEISELPGVESVISSDDFVGPMIPSSFLPSELTDNFNKNGYKAIMVQSSLKAATPESTEQLNSINKIIKSRDKTGVVTGESALTEDLTYMTTEDFNSVSAVSNIIVGIIVAIVFKSIAIPLILLATIQLAIQINMGIPYFTGNQIPFIASIIVGTIQLGSTIDYSILLSSRYVEELKVEEDKFVAMKTSLMETAKSIVTSGLAFLAATAGVGIYSKMGMVGSICILLARGALISMIIILVLLPPILLLFDKFIRLTTKDLRPVRKEKNGEK</sequence>
<evidence type="ECO:0000256" key="4">
    <source>
        <dbReference type="ARBA" id="ARBA00022989"/>
    </source>
</evidence>
<evidence type="ECO:0000259" key="7">
    <source>
        <dbReference type="Pfam" id="PF03176"/>
    </source>
</evidence>
<dbReference type="Pfam" id="PF03176">
    <property type="entry name" value="MMPL"/>
    <property type="match status" value="2"/>
</dbReference>
<evidence type="ECO:0000256" key="3">
    <source>
        <dbReference type="ARBA" id="ARBA00022692"/>
    </source>
</evidence>
<dbReference type="Proteomes" id="UP001519306">
    <property type="component" value="Unassembled WGS sequence"/>
</dbReference>
<gene>
    <name evidence="8" type="ORF">J2Z71_001681</name>
</gene>
<keyword evidence="3 6" id="KW-0812">Transmembrane</keyword>
<dbReference type="PANTHER" id="PTHR33406:SF13">
    <property type="entry name" value="MEMBRANE PROTEIN YDFJ"/>
    <property type="match status" value="1"/>
</dbReference>
<keyword evidence="5 6" id="KW-0472">Membrane</keyword>
<feature type="transmembrane region" description="Helical" evidence="6">
    <location>
        <begin position="622"/>
        <end position="640"/>
    </location>
</feature>
<accession>A0ABS4KED3</accession>
<protein>
    <submittedName>
        <fullName evidence="8">RND superfamily exporter protein</fullName>
    </submittedName>
</protein>
<evidence type="ECO:0000256" key="5">
    <source>
        <dbReference type="ARBA" id="ARBA00023136"/>
    </source>
</evidence>
<evidence type="ECO:0000256" key="2">
    <source>
        <dbReference type="ARBA" id="ARBA00022475"/>
    </source>
</evidence>
<dbReference type="RefSeq" id="WP_210062077.1">
    <property type="nucleotide sequence ID" value="NZ_JAGGLJ010000022.1"/>
</dbReference>
<proteinExistence type="predicted"/>
<reference evidence="8 9" key="1">
    <citation type="submission" date="2021-03" db="EMBL/GenBank/DDBJ databases">
        <title>Genomic Encyclopedia of Type Strains, Phase IV (KMG-IV): sequencing the most valuable type-strain genomes for metagenomic binning, comparative biology and taxonomic classification.</title>
        <authorList>
            <person name="Goeker M."/>
        </authorList>
    </citation>
    <scope>NUCLEOTIDE SEQUENCE [LARGE SCALE GENOMIC DNA]</scope>
    <source>
        <strain evidence="8 9">DSM 27563</strain>
    </source>
</reference>
<dbReference type="PANTHER" id="PTHR33406">
    <property type="entry name" value="MEMBRANE PROTEIN MJ1562-RELATED"/>
    <property type="match status" value="1"/>
</dbReference>
<dbReference type="SUPFAM" id="SSF82866">
    <property type="entry name" value="Multidrug efflux transporter AcrB transmembrane domain"/>
    <property type="match status" value="2"/>
</dbReference>
<dbReference type="Gene3D" id="1.20.1640.10">
    <property type="entry name" value="Multidrug efflux transporter AcrB transmembrane domain"/>
    <property type="match status" value="2"/>
</dbReference>
<keyword evidence="4 6" id="KW-1133">Transmembrane helix</keyword>
<comment type="caution">
    <text evidence="8">The sequence shown here is derived from an EMBL/GenBank/DDBJ whole genome shotgun (WGS) entry which is preliminary data.</text>
</comment>
<feature type="transmembrane region" description="Helical" evidence="6">
    <location>
        <begin position="357"/>
        <end position="374"/>
    </location>
</feature>
<feature type="transmembrane region" description="Helical" evidence="6">
    <location>
        <begin position="305"/>
        <end position="328"/>
    </location>
</feature>
<feature type="transmembrane region" description="Helical" evidence="6">
    <location>
        <begin position="178"/>
        <end position="210"/>
    </location>
</feature>
<feature type="domain" description="Membrane transport protein MMPL" evidence="7">
    <location>
        <begin position="468"/>
        <end position="681"/>
    </location>
</feature>
<dbReference type="InterPro" id="IPR050545">
    <property type="entry name" value="Mycobact_MmpL"/>
</dbReference>
<feature type="domain" description="Membrane transport protein MMPL" evidence="7">
    <location>
        <begin position="42"/>
        <end position="327"/>
    </location>
</feature>
<evidence type="ECO:0000313" key="8">
    <source>
        <dbReference type="EMBL" id="MBP2026123.1"/>
    </source>
</evidence>
<keyword evidence="9" id="KW-1185">Reference proteome</keyword>
<feature type="transmembrane region" description="Helical" evidence="6">
    <location>
        <begin position="573"/>
        <end position="593"/>
    </location>
</feature>
<evidence type="ECO:0000256" key="1">
    <source>
        <dbReference type="ARBA" id="ARBA00004651"/>
    </source>
</evidence>
<feature type="transmembrane region" description="Helical" evidence="6">
    <location>
        <begin position="530"/>
        <end position="553"/>
    </location>
</feature>
<name>A0ABS4KED3_9FIRM</name>
<evidence type="ECO:0000256" key="6">
    <source>
        <dbReference type="SAM" id="Phobius"/>
    </source>
</evidence>
<keyword evidence="2" id="KW-1003">Cell membrane</keyword>
<dbReference type="EMBL" id="JAGGLJ010000022">
    <property type="protein sequence ID" value="MBP2026123.1"/>
    <property type="molecule type" value="Genomic_DNA"/>
</dbReference>
<evidence type="ECO:0000313" key="9">
    <source>
        <dbReference type="Proteomes" id="UP001519306"/>
    </source>
</evidence>
<dbReference type="InterPro" id="IPR004869">
    <property type="entry name" value="MMPL_dom"/>
</dbReference>
<comment type="subcellular location">
    <subcellularLocation>
        <location evidence="1">Cell membrane</location>
        <topology evidence="1">Multi-pass membrane protein</topology>
    </subcellularLocation>
</comment>
<feature type="transmembrane region" description="Helical" evidence="6">
    <location>
        <begin position="269"/>
        <end position="293"/>
    </location>
</feature>